<comment type="caution">
    <text evidence="6">The sequence shown here is derived from an EMBL/GenBank/DDBJ whole genome shotgun (WGS) entry which is preliminary data.</text>
</comment>
<proteinExistence type="inferred from homology"/>
<evidence type="ECO:0000313" key="7">
    <source>
        <dbReference type="Proteomes" id="UP001201812"/>
    </source>
</evidence>
<comment type="subcellular location">
    <subcellularLocation>
        <location evidence="1">Secreted</location>
    </subcellularLocation>
</comment>
<dbReference type="EMBL" id="JAKKPZ010000107">
    <property type="protein sequence ID" value="KAI1701975.1"/>
    <property type="molecule type" value="Genomic_DNA"/>
</dbReference>
<name>A0AAD4QUG2_9BILA</name>
<evidence type="ECO:0000256" key="3">
    <source>
        <dbReference type="ARBA" id="ARBA00022525"/>
    </source>
</evidence>
<feature type="signal peptide" evidence="5">
    <location>
        <begin position="1"/>
        <end position="19"/>
    </location>
</feature>
<evidence type="ECO:0000313" key="6">
    <source>
        <dbReference type="EMBL" id="KAI1701975.1"/>
    </source>
</evidence>
<evidence type="ECO:0000256" key="5">
    <source>
        <dbReference type="SAM" id="SignalP"/>
    </source>
</evidence>
<evidence type="ECO:0000256" key="1">
    <source>
        <dbReference type="ARBA" id="ARBA00004613"/>
    </source>
</evidence>
<protein>
    <submittedName>
        <fullName evidence="6">Transthyretin-like family domain-containing protein</fullName>
    </submittedName>
</protein>
<feature type="chain" id="PRO_5041915589" evidence="5">
    <location>
        <begin position="20"/>
        <end position="143"/>
    </location>
</feature>
<keyword evidence="7" id="KW-1185">Reference proteome</keyword>
<dbReference type="Gene3D" id="2.60.40.3330">
    <property type="match status" value="1"/>
</dbReference>
<dbReference type="AlphaFoldDB" id="A0AAD4QUG2"/>
<dbReference type="GO" id="GO:0009986">
    <property type="term" value="C:cell surface"/>
    <property type="evidence" value="ECO:0007669"/>
    <property type="project" value="InterPro"/>
</dbReference>
<evidence type="ECO:0000256" key="2">
    <source>
        <dbReference type="ARBA" id="ARBA00010112"/>
    </source>
</evidence>
<dbReference type="Proteomes" id="UP001201812">
    <property type="component" value="Unassembled WGS sequence"/>
</dbReference>
<organism evidence="6 7">
    <name type="scientific">Ditylenchus destructor</name>
    <dbReference type="NCBI Taxonomy" id="166010"/>
    <lineage>
        <taxon>Eukaryota</taxon>
        <taxon>Metazoa</taxon>
        <taxon>Ecdysozoa</taxon>
        <taxon>Nematoda</taxon>
        <taxon>Chromadorea</taxon>
        <taxon>Rhabditida</taxon>
        <taxon>Tylenchina</taxon>
        <taxon>Tylenchomorpha</taxon>
        <taxon>Sphaerularioidea</taxon>
        <taxon>Anguinidae</taxon>
        <taxon>Anguininae</taxon>
        <taxon>Ditylenchus</taxon>
    </lineage>
</organism>
<comment type="similarity">
    <text evidence="2">Belongs to the nematode transthyretin-like family.</text>
</comment>
<keyword evidence="4 5" id="KW-0732">Signal</keyword>
<dbReference type="InterPro" id="IPR038479">
    <property type="entry name" value="Transthyretin-like_sf"/>
</dbReference>
<accession>A0AAD4QUG2</accession>
<dbReference type="GO" id="GO:0005576">
    <property type="term" value="C:extracellular region"/>
    <property type="evidence" value="ECO:0007669"/>
    <property type="project" value="UniProtKB-SubCell"/>
</dbReference>
<dbReference type="PANTHER" id="PTHR21700">
    <property type="entry name" value="TRANSTHYRETIN-LIKE FAMILY PROTEIN-RELATED"/>
    <property type="match status" value="1"/>
</dbReference>
<evidence type="ECO:0000256" key="4">
    <source>
        <dbReference type="ARBA" id="ARBA00022729"/>
    </source>
</evidence>
<sequence>MFIWTTSVTLFALFHYTMAGSQNIHIVGMVFCHDNEGNAFTSQGEKVSLWEKDWESGDDKLSSTTTGANGSFLLTGSHSEFLAIQPYVVVFAKCEQQEVHLMTSPLGKRCHFEVEQRLTHKGDESIHGISIVVDVTTAKINCS</sequence>
<reference evidence="6" key="1">
    <citation type="submission" date="2022-01" db="EMBL/GenBank/DDBJ databases">
        <title>Genome Sequence Resource for Two Populations of Ditylenchus destructor, the Migratory Endoparasitic Phytonematode.</title>
        <authorList>
            <person name="Zhang H."/>
            <person name="Lin R."/>
            <person name="Xie B."/>
        </authorList>
    </citation>
    <scope>NUCLEOTIDE SEQUENCE</scope>
    <source>
        <strain evidence="6">BazhouSP</strain>
    </source>
</reference>
<keyword evidence="3" id="KW-0964">Secreted</keyword>
<dbReference type="InterPro" id="IPR001534">
    <property type="entry name" value="Transthyretin-like"/>
</dbReference>
<dbReference type="Pfam" id="PF01060">
    <property type="entry name" value="TTR-52"/>
    <property type="match status" value="1"/>
</dbReference>
<dbReference type="PANTHER" id="PTHR21700:SF3">
    <property type="entry name" value="TRANSTHYRETIN-LIKE PROTEIN 5"/>
    <property type="match status" value="1"/>
</dbReference>
<gene>
    <name evidence="6" type="ORF">DdX_15759</name>
</gene>